<dbReference type="AlphaFoldDB" id="A0A0D1XU15"/>
<dbReference type="PANTHER" id="PTHR39185">
    <property type="entry name" value="SWARMING MOTILITY PROTEIN SWRD"/>
    <property type="match status" value="1"/>
</dbReference>
<organism evidence="1 3">
    <name type="scientific">Aneurinibacillus migulanus</name>
    <name type="common">Bacillus migulanus</name>
    <dbReference type="NCBI Taxonomy" id="47500"/>
    <lineage>
        <taxon>Bacteria</taxon>
        <taxon>Bacillati</taxon>
        <taxon>Bacillota</taxon>
        <taxon>Bacilli</taxon>
        <taxon>Bacillales</taxon>
        <taxon>Paenibacillaceae</taxon>
        <taxon>Aneurinibacillus group</taxon>
        <taxon>Aneurinibacillus</taxon>
    </lineage>
</organism>
<dbReference type="GeneID" id="42305543"/>
<gene>
    <name evidence="1" type="ORF">AF333_10055</name>
    <name evidence="2" type="ORF">SAMN04487909_103240</name>
</gene>
<dbReference type="InterPro" id="IPR009384">
    <property type="entry name" value="SwrD-like"/>
</dbReference>
<dbReference type="Pfam" id="PF06289">
    <property type="entry name" value="FlbD"/>
    <property type="match status" value="1"/>
</dbReference>
<accession>A0A0D1XU15</accession>
<dbReference type="Proteomes" id="UP000182836">
    <property type="component" value="Unassembled WGS sequence"/>
</dbReference>
<dbReference type="RefSeq" id="WP_043065976.1">
    <property type="nucleotide sequence ID" value="NZ_BJOA01000031.1"/>
</dbReference>
<dbReference type="Proteomes" id="UP000037269">
    <property type="component" value="Unassembled WGS sequence"/>
</dbReference>
<protein>
    <submittedName>
        <fullName evidence="2">Flagellar protein FlbD</fullName>
    </submittedName>
</protein>
<dbReference type="EMBL" id="LGUG01000004">
    <property type="protein sequence ID" value="KON95772.1"/>
    <property type="molecule type" value="Genomic_DNA"/>
</dbReference>
<keyword evidence="2" id="KW-0966">Cell projection</keyword>
<dbReference type="PANTHER" id="PTHR39185:SF1">
    <property type="entry name" value="SWARMING MOTILITY PROTEIN SWRD"/>
    <property type="match status" value="1"/>
</dbReference>
<keyword evidence="2" id="KW-0969">Cilium</keyword>
<evidence type="ECO:0000313" key="3">
    <source>
        <dbReference type="Proteomes" id="UP000037269"/>
    </source>
</evidence>
<evidence type="ECO:0000313" key="1">
    <source>
        <dbReference type="EMBL" id="KON95772.1"/>
    </source>
</evidence>
<evidence type="ECO:0000313" key="4">
    <source>
        <dbReference type="Proteomes" id="UP000182836"/>
    </source>
</evidence>
<dbReference type="OrthoDB" id="9799862at2"/>
<dbReference type="PATRIC" id="fig|47500.8.peg.6843"/>
<reference evidence="2 4" key="2">
    <citation type="submission" date="2016-10" db="EMBL/GenBank/DDBJ databases">
        <authorList>
            <person name="de Groot N.N."/>
        </authorList>
    </citation>
    <scope>NUCLEOTIDE SEQUENCE [LARGE SCALE GENOMIC DNA]</scope>
    <source>
        <strain evidence="2 4">DSM 2895</strain>
    </source>
</reference>
<dbReference type="EMBL" id="FNED01000003">
    <property type="protein sequence ID" value="SDI37143.1"/>
    <property type="molecule type" value="Genomic_DNA"/>
</dbReference>
<keyword evidence="2" id="KW-0282">Flagellum</keyword>
<keyword evidence="3" id="KW-1185">Reference proteome</keyword>
<proteinExistence type="predicted"/>
<evidence type="ECO:0000313" key="2">
    <source>
        <dbReference type="EMBL" id="SDI37143.1"/>
    </source>
</evidence>
<sequence>MVRLTRLNGKEYVVNALLIESLEATPDTMITLVNGKKFVIKESIPEVLSALKQFYKEINAVKISAMQDREIKNGGVEDV</sequence>
<dbReference type="STRING" id="47500.AF333_10055"/>
<name>A0A0D1XU15_ANEMI</name>
<reference evidence="1 3" key="1">
    <citation type="submission" date="2015-07" db="EMBL/GenBank/DDBJ databases">
        <title>Fjat-14205 dsm 2895.</title>
        <authorList>
            <person name="Liu B."/>
            <person name="Wang J."/>
            <person name="Zhu Y."/>
            <person name="Liu G."/>
            <person name="Chen Q."/>
            <person name="Chen Z."/>
            <person name="Lan J."/>
            <person name="Che J."/>
            <person name="Ge C."/>
            <person name="Shi H."/>
            <person name="Pan Z."/>
            <person name="Liu X."/>
        </authorList>
    </citation>
    <scope>NUCLEOTIDE SEQUENCE [LARGE SCALE GENOMIC DNA]</scope>
    <source>
        <strain evidence="1 3">DSM 2895</strain>
    </source>
</reference>